<dbReference type="HAMAP" id="MF_01569">
    <property type="entry name" value="Pro_tRNA_synth_type1"/>
    <property type="match status" value="1"/>
</dbReference>
<comment type="catalytic activity">
    <reaction evidence="9 10">
        <text>tRNA(Pro) + L-proline + ATP = L-prolyl-tRNA(Pro) + AMP + diphosphate</text>
        <dbReference type="Rhea" id="RHEA:14305"/>
        <dbReference type="Rhea" id="RHEA-COMP:9700"/>
        <dbReference type="Rhea" id="RHEA-COMP:9702"/>
        <dbReference type="ChEBI" id="CHEBI:30616"/>
        <dbReference type="ChEBI" id="CHEBI:33019"/>
        <dbReference type="ChEBI" id="CHEBI:60039"/>
        <dbReference type="ChEBI" id="CHEBI:78442"/>
        <dbReference type="ChEBI" id="CHEBI:78532"/>
        <dbReference type="ChEBI" id="CHEBI:456215"/>
        <dbReference type="EC" id="6.1.1.15"/>
    </reaction>
</comment>
<keyword evidence="7 10" id="KW-0648">Protein biosynthesis</keyword>
<dbReference type="AlphaFoldDB" id="A0A7G1G5Q1"/>
<comment type="similarity">
    <text evidence="10">Belongs to the class-II aminoacyl-tRNA synthetase family. ProS type 1 subfamily.</text>
</comment>
<dbReference type="Pfam" id="PF03129">
    <property type="entry name" value="HGTP_anticodon"/>
    <property type="match status" value="1"/>
</dbReference>
<keyword evidence="6 10" id="KW-0067">ATP-binding</keyword>
<evidence type="ECO:0000256" key="6">
    <source>
        <dbReference type="ARBA" id="ARBA00022840"/>
    </source>
</evidence>
<dbReference type="Pfam" id="PF04073">
    <property type="entry name" value="tRNA_edit"/>
    <property type="match status" value="1"/>
</dbReference>
<dbReference type="InterPro" id="IPR023717">
    <property type="entry name" value="Pro-tRNA-Synthase_IIa_type1"/>
</dbReference>
<evidence type="ECO:0000256" key="8">
    <source>
        <dbReference type="ARBA" id="ARBA00023146"/>
    </source>
</evidence>
<evidence type="ECO:0000313" key="12">
    <source>
        <dbReference type="EMBL" id="BBE31918.1"/>
    </source>
</evidence>
<evidence type="ECO:0000256" key="4">
    <source>
        <dbReference type="ARBA" id="ARBA00022598"/>
    </source>
</evidence>
<dbReference type="CDD" id="cd00779">
    <property type="entry name" value="ProRS_core_prok"/>
    <property type="match status" value="1"/>
</dbReference>
<dbReference type="InterPro" id="IPR045864">
    <property type="entry name" value="aa-tRNA-synth_II/BPL/LPL"/>
</dbReference>
<proteinExistence type="inferred from homology"/>
<keyword evidence="8 10" id="KW-0030">Aminoacyl-tRNA synthetase</keyword>
<dbReference type="PRINTS" id="PR01046">
    <property type="entry name" value="TRNASYNTHPRO"/>
</dbReference>
<dbReference type="Gene3D" id="3.30.930.10">
    <property type="entry name" value="Bira Bifunctional Protein, Domain 2"/>
    <property type="match status" value="2"/>
</dbReference>
<dbReference type="NCBIfam" id="NF006625">
    <property type="entry name" value="PRK09194.1"/>
    <property type="match status" value="1"/>
</dbReference>
<dbReference type="PANTHER" id="PTHR42753:SF2">
    <property type="entry name" value="PROLINE--TRNA LIGASE"/>
    <property type="match status" value="1"/>
</dbReference>
<dbReference type="InterPro" id="IPR004500">
    <property type="entry name" value="Pro-tRNA-synth_IIa_bac-type"/>
</dbReference>
<sequence>MRFSKLYAPTLKEVPSDADIKSMELLIRGGFIRKVASGVYSYLPLGWKVIRKIENIVREEVNAIGAQEMLMPVVQPAELWKQTGRWDDYGPEMMKLTDRHNRSFTLGPTHEEMITHIVKNELISYKQLPTTLYQIATKYRDEIRPRFGVLRAREFIMKDAYSFHTSEESLDETYNDFYKAYEKILNRMDVEFVAVEADTGAIGGSNSHEFQVLAESGESTIFYCSECGYYATDEKAESGTKFEKTIEEMKDLKIVDTPNQKTIEEISKFLNTTPQNTIKSILLKGKEGWVLALIRGDYEINLSKIRTVANDQTLDLGEPGEIWNKFNVEIGFIGPIGIKDVKIIADYSIKTINNGVTGALEQDKHYINVNEGRDFNVDIYSDIRIISENEPCPKCGASLKSKKGIEVGQVFKLGTKYSEKMNGVYADENGRPKPYIMGCYGWGISRTLGAIVEQLHDENGIKWPKAIAPFEVIVINAAKTPEALQKSEEIYNELLKKGYDAALDDRKVSPGFKFKDSDLMGIPLKIVVGRSFKEGNVELKLRNEKDGEILKADTESILEKVEEKLNNYKPIKK</sequence>
<dbReference type="Proteomes" id="UP000516361">
    <property type="component" value="Chromosome"/>
</dbReference>
<comment type="function">
    <text evidence="10">Catalyzes the attachment of proline to tRNA(Pro) in a two-step reaction: proline is first activated by ATP to form Pro-AMP and then transferred to the acceptor end of tRNA(Pro). As ProRS can inadvertently accommodate and process non-cognate amino acids such as alanine and cysteine, to avoid such errors it has two additional distinct editing activities against alanine. One activity is designated as 'pretransfer' editing and involves the tRNA(Pro)-independent hydrolysis of activated Ala-AMP. The other activity is designated 'posttransfer' editing and involves deacylation of mischarged Ala-tRNA(Pro). The misacylated Cys-tRNA(Pro) is not edited by ProRS.</text>
</comment>
<dbReference type="RefSeq" id="WP_190614782.1">
    <property type="nucleotide sequence ID" value="NZ_AP018712.1"/>
</dbReference>
<accession>A0A7G1G5Q1</accession>
<dbReference type="KEGG" id="ocy:OSSY52_20590"/>
<evidence type="ECO:0000256" key="2">
    <source>
        <dbReference type="ARBA" id="ARBA00011738"/>
    </source>
</evidence>
<gene>
    <name evidence="10 12" type="primary">proS</name>
    <name evidence="12" type="ORF">OSSY52_20590</name>
</gene>
<dbReference type="GO" id="GO:0004827">
    <property type="term" value="F:proline-tRNA ligase activity"/>
    <property type="evidence" value="ECO:0007669"/>
    <property type="project" value="UniProtKB-UniRule"/>
</dbReference>
<dbReference type="GO" id="GO:0005829">
    <property type="term" value="C:cytosol"/>
    <property type="evidence" value="ECO:0007669"/>
    <property type="project" value="TreeGrafter"/>
</dbReference>
<dbReference type="SUPFAM" id="SSF55681">
    <property type="entry name" value="Class II aaRS and biotin synthetases"/>
    <property type="match status" value="1"/>
</dbReference>
<dbReference type="PANTHER" id="PTHR42753">
    <property type="entry name" value="MITOCHONDRIAL RIBOSOME PROTEIN L39/PROLYL-TRNA LIGASE FAMILY MEMBER"/>
    <property type="match status" value="1"/>
</dbReference>
<dbReference type="EC" id="6.1.1.15" evidence="10"/>
<feature type="domain" description="Aminoacyl-transfer RNA synthetases class-II family profile" evidence="11">
    <location>
        <begin position="33"/>
        <end position="464"/>
    </location>
</feature>
<keyword evidence="3 10" id="KW-0963">Cytoplasm</keyword>
<dbReference type="InterPro" id="IPR036621">
    <property type="entry name" value="Anticodon-bd_dom_sf"/>
</dbReference>
<evidence type="ECO:0000256" key="9">
    <source>
        <dbReference type="ARBA" id="ARBA00047671"/>
    </source>
</evidence>
<dbReference type="InterPro" id="IPR036754">
    <property type="entry name" value="YbaK/aa-tRNA-synt-asso_dom_sf"/>
</dbReference>
<dbReference type="InterPro" id="IPR002316">
    <property type="entry name" value="Pro-tRNA-ligase_IIa"/>
</dbReference>
<protein>
    <recommendedName>
        <fullName evidence="10">Proline--tRNA ligase</fullName>
        <ecNumber evidence="10">6.1.1.15</ecNumber>
    </recommendedName>
    <alternativeName>
        <fullName evidence="10">Prolyl-tRNA synthetase</fullName>
        <shortName evidence="10">ProRS</shortName>
    </alternativeName>
</protein>
<dbReference type="InterPro" id="IPR002314">
    <property type="entry name" value="aa-tRNA-synt_IIb"/>
</dbReference>
<evidence type="ECO:0000256" key="10">
    <source>
        <dbReference type="HAMAP-Rule" id="MF_01569"/>
    </source>
</evidence>
<dbReference type="InParanoid" id="A0A7G1G5Q1"/>
<dbReference type="PROSITE" id="PS50862">
    <property type="entry name" value="AA_TRNA_LIGASE_II"/>
    <property type="match status" value="1"/>
</dbReference>
<dbReference type="CDD" id="cd00861">
    <property type="entry name" value="ProRS_anticodon_short"/>
    <property type="match status" value="1"/>
</dbReference>
<dbReference type="InterPro" id="IPR004154">
    <property type="entry name" value="Anticodon-bd"/>
</dbReference>
<organism evidence="12 13">
    <name type="scientific">Tepiditoga spiralis</name>
    <dbReference type="NCBI Taxonomy" id="2108365"/>
    <lineage>
        <taxon>Bacteria</taxon>
        <taxon>Thermotogati</taxon>
        <taxon>Thermotogota</taxon>
        <taxon>Thermotogae</taxon>
        <taxon>Petrotogales</taxon>
        <taxon>Petrotogaceae</taxon>
        <taxon>Tepiditoga</taxon>
    </lineage>
</organism>
<comment type="subunit">
    <text evidence="2 10">Homodimer.</text>
</comment>
<dbReference type="InterPro" id="IPR033730">
    <property type="entry name" value="ProRS_core_prok"/>
</dbReference>
<reference evidence="12 13" key="1">
    <citation type="submission" date="2018-06" db="EMBL/GenBank/DDBJ databases">
        <title>Genome sequencing of Oceanotoga sp. sy52.</title>
        <authorList>
            <person name="Mori K."/>
        </authorList>
    </citation>
    <scope>NUCLEOTIDE SEQUENCE [LARGE SCALE GENOMIC DNA]</scope>
    <source>
        <strain evidence="13">sy52</strain>
    </source>
</reference>
<evidence type="ECO:0000313" key="13">
    <source>
        <dbReference type="Proteomes" id="UP000516361"/>
    </source>
</evidence>
<evidence type="ECO:0000256" key="3">
    <source>
        <dbReference type="ARBA" id="ARBA00022490"/>
    </source>
</evidence>
<dbReference type="NCBIfam" id="TIGR00409">
    <property type="entry name" value="proS_fam_II"/>
    <property type="match status" value="1"/>
</dbReference>
<dbReference type="InterPro" id="IPR007214">
    <property type="entry name" value="YbaK/aa-tRNA-synth-assoc-dom"/>
</dbReference>
<keyword evidence="5 10" id="KW-0547">Nucleotide-binding</keyword>
<comment type="domain">
    <text evidence="10">Consists of three domains: the N-terminal catalytic domain, the editing domain and the C-terminal anticodon-binding domain.</text>
</comment>
<dbReference type="SUPFAM" id="SSF52954">
    <property type="entry name" value="Class II aaRS ABD-related"/>
    <property type="match status" value="1"/>
</dbReference>
<evidence type="ECO:0000256" key="7">
    <source>
        <dbReference type="ARBA" id="ARBA00022917"/>
    </source>
</evidence>
<keyword evidence="13" id="KW-1185">Reference proteome</keyword>
<dbReference type="FunFam" id="3.30.930.10:FF:000066">
    <property type="entry name" value="Proline--tRNA ligase"/>
    <property type="match status" value="1"/>
</dbReference>
<dbReference type="EMBL" id="AP018712">
    <property type="protein sequence ID" value="BBE31918.1"/>
    <property type="molecule type" value="Genomic_DNA"/>
</dbReference>
<dbReference type="InterPro" id="IPR050062">
    <property type="entry name" value="Pro-tRNA_synthetase"/>
</dbReference>
<evidence type="ECO:0000256" key="5">
    <source>
        <dbReference type="ARBA" id="ARBA00022741"/>
    </source>
</evidence>
<dbReference type="CDD" id="cd04334">
    <property type="entry name" value="ProRS-INS"/>
    <property type="match status" value="1"/>
</dbReference>
<dbReference type="GO" id="GO:0005524">
    <property type="term" value="F:ATP binding"/>
    <property type="evidence" value="ECO:0007669"/>
    <property type="project" value="UniProtKB-UniRule"/>
</dbReference>
<keyword evidence="4 10" id="KW-0436">Ligase</keyword>
<dbReference type="InterPro" id="IPR044140">
    <property type="entry name" value="ProRS_anticodon_short"/>
</dbReference>
<dbReference type="InterPro" id="IPR006195">
    <property type="entry name" value="aa-tRNA-synth_II"/>
</dbReference>
<name>A0A7G1G5Q1_9BACT</name>
<dbReference type="FunCoup" id="A0A7G1G5Q1">
    <property type="interactions" value="290"/>
</dbReference>
<dbReference type="Gene3D" id="3.40.50.800">
    <property type="entry name" value="Anticodon-binding domain"/>
    <property type="match status" value="1"/>
</dbReference>
<dbReference type="GO" id="GO:0002161">
    <property type="term" value="F:aminoacyl-tRNA deacylase activity"/>
    <property type="evidence" value="ECO:0007669"/>
    <property type="project" value="InterPro"/>
</dbReference>
<evidence type="ECO:0000256" key="1">
    <source>
        <dbReference type="ARBA" id="ARBA00004496"/>
    </source>
</evidence>
<dbReference type="SUPFAM" id="SSF55826">
    <property type="entry name" value="YbaK/ProRS associated domain"/>
    <property type="match status" value="1"/>
</dbReference>
<comment type="subcellular location">
    <subcellularLocation>
        <location evidence="1 10">Cytoplasm</location>
    </subcellularLocation>
</comment>
<dbReference type="GO" id="GO:0006433">
    <property type="term" value="P:prolyl-tRNA aminoacylation"/>
    <property type="evidence" value="ECO:0007669"/>
    <property type="project" value="UniProtKB-UniRule"/>
</dbReference>
<evidence type="ECO:0000259" key="11">
    <source>
        <dbReference type="PROSITE" id="PS50862"/>
    </source>
</evidence>
<dbReference type="Pfam" id="PF00587">
    <property type="entry name" value="tRNA-synt_2b"/>
    <property type="match status" value="1"/>
</dbReference>